<evidence type="ECO:0000256" key="3">
    <source>
        <dbReference type="SAM" id="SignalP"/>
    </source>
</evidence>
<dbReference type="Proteomes" id="UP001589532">
    <property type="component" value="Unassembled WGS sequence"/>
</dbReference>
<keyword evidence="1 3" id="KW-0732">Signal</keyword>
<feature type="signal peptide" evidence="3">
    <location>
        <begin position="1"/>
        <end position="23"/>
    </location>
</feature>
<dbReference type="EMBL" id="JBHMBW010000012">
    <property type="protein sequence ID" value="MFB9624810.1"/>
    <property type="molecule type" value="Genomic_DNA"/>
</dbReference>
<reference evidence="5 6" key="1">
    <citation type="submission" date="2024-09" db="EMBL/GenBank/DDBJ databases">
        <authorList>
            <person name="Sun Q."/>
            <person name="Mori K."/>
        </authorList>
    </citation>
    <scope>NUCLEOTIDE SEQUENCE [LARGE SCALE GENOMIC DNA]</scope>
    <source>
        <strain evidence="5 6">JCM 3143</strain>
    </source>
</reference>
<dbReference type="GO" id="GO:0016787">
    <property type="term" value="F:hydrolase activity"/>
    <property type="evidence" value="ECO:0007669"/>
    <property type="project" value="UniProtKB-KW"/>
</dbReference>
<dbReference type="GO" id="GO:0008168">
    <property type="term" value="F:methyltransferase activity"/>
    <property type="evidence" value="ECO:0007669"/>
    <property type="project" value="UniProtKB-KW"/>
</dbReference>
<keyword evidence="5" id="KW-0808">Transferase</keyword>
<evidence type="ECO:0000313" key="5">
    <source>
        <dbReference type="EMBL" id="MFB9624810.1"/>
    </source>
</evidence>
<protein>
    <submittedName>
        <fullName evidence="5">Trypsin-like serine peptidase</fullName>
        <ecNumber evidence="5">3.4.21.-</ecNumber>
    </submittedName>
</protein>
<feature type="chain" id="PRO_5047498837" evidence="3">
    <location>
        <begin position="24"/>
        <end position="487"/>
    </location>
</feature>
<keyword evidence="6" id="KW-1185">Reference proteome</keyword>
<keyword evidence="5" id="KW-0489">Methyltransferase</keyword>
<feature type="domain" description="DUF11" evidence="4">
    <location>
        <begin position="364"/>
        <end position="477"/>
    </location>
</feature>
<gene>
    <name evidence="5" type="ORF">ACFFSA_17110</name>
</gene>
<accession>A0ABV5RZF5</accession>
<evidence type="ECO:0000259" key="4">
    <source>
        <dbReference type="Pfam" id="PF01345"/>
    </source>
</evidence>
<dbReference type="RefSeq" id="WP_344985134.1">
    <property type="nucleotide sequence ID" value="NZ_BAAAXV010000001.1"/>
</dbReference>
<dbReference type="InterPro" id="IPR009003">
    <property type="entry name" value="Peptidase_S1_PA"/>
</dbReference>
<dbReference type="EC" id="3.4.21.-" evidence="5"/>
<feature type="region of interest" description="Disordered" evidence="2">
    <location>
        <begin position="458"/>
        <end position="487"/>
    </location>
</feature>
<dbReference type="Pfam" id="PF01345">
    <property type="entry name" value="DUF11"/>
    <property type="match status" value="1"/>
</dbReference>
<dbReference type="PROSITE" id="PS00134">
    <property type="entry name" value="TRYPSIN_HIS"/>
    <property type="match status" value="1"/>
</dbReference>
<comment type="caution">
    <text evidence="5">The sequence shown here is derived from an EMBL/GenBank/DDBJ whole genome shotgun (WGS) entry which is preliminary data.</text>
</comment>
<feature type="compositionally biased region" description="Polar residues" evidence="2">
    <location>
        <begin position="459"/>
        <end position="478"/>
    </location>
</feature>
<organism evidence="5 6">
    <name type="scientific">Nonomuraea helvata</name>
    <dbReference type="NCBI Taxonomy" id="37484"/>
    <lineage>
        <taxon>Bacteria</taxon>
        <taxon>Bacillati</taxon>
        <taxon>Actinomycetota</taxon>
        <taxon>Actinomycetes</taxon>
        <taxon>Streptosporangiales</taxon>
        <taxon>Streptosporangiaceae</taxon>
        <taxon>Nonomuraea</taxon>
    </lineage>
</organism>
<dbReference type="InterPro" id="IPR050966">
    <property type="entry name" value="Glutamyl_endopeptidase"/>
</dbReference>
<dbReference type="PANTHER" id="PTHR15462">
    <property type="entry name" value="SERINE PROTEASE"/>
    <property type="match status" value="1"/>
</dbReference>
<dbReference type="Gene3D" id="2.40.10.10">
    <property type="entry name" value="Trypsin-like serine proteases"/>
    <property type="match status" value="2"/>
</dbReference>
<feature type="region of interest" description="Disordered" evidence="2">
    <location>
        <begin position="73"/>
        <end position="101"/>
    </location>
</feature>
<evidence type="ECO:0000256" key="1">
    <source>
        <dbReference type="ARBA" id="ARBA00022729"/>
    </source>
</evidence>
<dbReference type="SUPFAM" id="SSF50494">
    <property type="entry name" value="Trypsin-like serine proteases"/>
    <property type="match status" value="1"/>
</dbReference>
<evidence type="ECO:0000313" key="6">
    <source>
        <dbReference type="Proteomes" id="UP001589532"/>
    </source>
</evidence>
<feature type="region of interest" description="Disordered" evidence="2">
    <location>
        <begin position="23"/>
        <end position="42"/>
    </location>
</feature>
<dbReference type="InterPro" id="IPR018114">
    <property type="entry name" value="TRYPSIN_HIS"/>
</dbReference>
<sequence>MSKTLVTTLITLAGVAFAMPAEAAEPPPPAAPVKEGSWGVASSPLMRPSQAVRYWTAGKQAKASGANLPRTLRKPTQAAARRSVPSAKRLTPGGDANGYARVHRPYTDSVASRITGRLFYVNASGEDDACSASVVRSAAKVLVVTAAHCVYGVPMGASTGRWHSHFAFVPAYDGRAKSMRQREPYGRWGARRAWKPDGYTGLSGGDWNSIYDIALIEVGKRNNRTLQDAVGAFTPMLNQGVRHTIATTGYPGVSGRRPYDGRDQLWCMGRSEPAGGIIDGTLYVPSGSAPLPEDGRMETYNCHLFRGHSGGPWLLKGTRDLVGVLSAGTEDGEDGGFSVANALNAESYGAIVQHADPDGVYDALSISADGPKSAVRPGDTATVTATVAVRGLMSAARVPVTFTLPEGTSLSSVDGASCRQTRGKATCTIPVVRPGHPVRVSAQVQVARDAAASPRITATVGSTPLDPSQTDNTSTFSLPTAAASGLL</sequence>
<keyword evidence="5" id="KW-0378">Hydrolase</keyword>
<name>A0ABV5RZF5_9ACTN</name>
<dbReference type="GO" id="GO:0032259">
    <property type="term" value="P:methylation"/>
    <property type="evidence" value="ECO:0007669"/>
    <property type="project" value="UniProtKB-KW"/>
</dbReference>
<evidence type="ECO:0000256" key="2">
    <source>
        <dbReference type="SAM" id="MobiDB-lite"/>
    </source>
</evidence>
<dbReference type="InterPro" id="IPR001434">
    <property type="entry name" value="OmcB-like_DUF11"/>
</dbReference>
<proteinExistence type="predicted"/>
<dbReference type="InterPro" id="IPR043504">
    <property type="entry name" value="Peptidase_S1_PA_chymotrypsin"/>
</dbReference>